<name>A0A804KNS5_MUSAM</name>
<keyword evidence="3" id="KW-1185">Reference proteome</keyword>
<dbReference type="AlphaFoldDB" id="A0A804KNS5"/>
<reference evidence="2" key="1">
    <citation type="submission" date="2021-05" db="UniProtKB">
        <authorList>
            <consortium name="EnsemblPlants"/>
        </authorList>
    </citation>
    <scope>IDENTIFICATION</scope>
    <source>
        <strain evidence="2">subsp. malaccensis</strain>
    </source>
</reference>
<dbReference type="Gramene" id="Ma09_t25960.1">
    <property type="protein sequence ID" value="Ma09_p25960.1"/>
    <property type="gene ID" value="Ma09_g25960"/>
</dbReference>
<accession>A0A804KNS5</accession>
<sequence>MPLASVPILYLIHILLYSKQLWSQNLQLLFFILCFNVMFSCMVNLITSVAGR</sequence>
<protein>
    <submittedName>
        <fullName evidence="2">Uncharacterized protein</fullName>
    </submittedName>
</protein>
<keyword evidence="1" id="KW-1133">Transmembrane helix</keyword>
<dbReference type="Proteomes" id="UP000012960">
    <property type="component" value="Unplaced"/>
</dbReference>
<evidence type="ECO:0000313" key="2">
    <source>
        <dbReference type="EnsemblPlants" id="Ma09_p25960.1"/>
    </source>
</evidence>
<feature type="transmembrane region" description="Helical" evidence="1">
    <location>
        <begin position="28"/>
        <end position="50"/>
    </location>
</feature>
<evidence type="ECO:0000256" key="1">
    <source>
        <dbReference type="SAM" id="Phobius"/>
    </source>
</evidence>
<organism evidence="2 3">
    <name type="scientific">Musa acuminata subsp. malaccensis</name>
    <name type="common">Wild banana</name>
    <name type="synonym">Musa malaccensis</name>
    <dbReference type="NCBI Taxonomy" id="214687"/>
    <lineage>
        <taxon>Eukaryota</taxon>
        <taxon>Viridiplantae</taxon>
        <taxon>Streptophyta</taxon>
        <taxon>Embryophyta</taxon>
        <taxon>Tracheophyta</taxon>
        <taxon>Spermatophyta</taxon>
        <taxon>Magnoliopsida</taxon>
        <taxon>Liliopsida</taxon>
        <taxon>Zingiberales</taxon>
        <taxon>Musaceae</taxon>
        <taxon>Musa</taxon>
    </lineage>
</organism>
<dbReference type="InParanoid" id="A0A804KNS5"/>
<evidence type="ECO:0000313" key="3">
    <source>
        <dbReference type="Proteomes" id="UP000012960"/>
    </source>
</evidence>
<keyword evidence="1" id="KW-0812">Transmembrane</keyword>
<dbReference type="EnsemblPlants" id="Ma09_t25960.1">
    <property type="protein sequence ID" value="Ma09_p25960.1"/>
    <property type="gene ID" value="Ma09_g25960"/>
</dbReference>
<keyword evidence="1" id="KW-0472">Membrane</keyword>
<proteinExistence type="predicted"/>